<evidence type="ECO:0008006" key="4">
    <source>
        <dbReference type="Google" id="ProtNLM"/>
    </source>
</evidence>
<dbReference type="AlphaFoldDB" id="A0A6I6EYS5"/>
<keyword evidence="1" id="KW-1133">Transmembrane helix</keyword>
<evidence type="ECO:0000313" key="3">
    <source>
        <dbReference type="Proteomes" id="UP000422764"/>
    </source>
</evidence>
<feature type="transmembrane region" description="Helical" evidence="1">
    <location>
        <begin position="27"/>
        <end position="45"/>
    </location>
</feature>
<accession>A0A6I6EYS5</accession>
<reference evidence="2 3" key="1">
    <citation type="submission" date="2019-12" db="EMBL/GenBank/DDBJ databases">
        <title>Genome sequenceing of Clostridium bovifaecis.</title>
        <authorList>
            <person name="Yao Y."/>
        </authorList>
    </citation>
    <scope>NUCLEOTIDE SEQUENCE [LARGE SCALE GENOMIC DNA]</scope>
    <source>
        <strain evidence="2 3">BXX</strain>
    </source>
</reference>
<dbReference type="Pfam" id="PF18919">
    <property type="entry name" value="DUF5670"/>
    <property type="match status" value="1"/>
</dbReference>
<evidence type="ECO:0000256" key="1">
    <source>
        <dbReference type="SAM" id="Phobius"/>
    </source>
</evidence>
<name>A0A6I6EYS5_9CLOT</name>
<sequence length="51" mass="5738">MNILKWLGGLVISIWLAAIIFRIGNSLIHNLITVAAIIFIIDLLYNKEKST</sequence>
<dbReference type="EMBL" id="CP046522">
    <property type="protein sequence ID" value="QGU96096.1"/>
    <property type="molecule type" value="Genomic_DNA"/>
</dbReference>
<proteinExistence type="predicted"/>
<protein>
    <recommendedName>
        <fullName evidence="4">Lmo0937 family membrane protein</fullName>
    </recommendedName>
</protein>
<organism evidence="2 3">
    <name type="scientific">Clostridium bovifaecis</name>
    <dbReference type="NCBI Taxonomy" id="2184719"/>
    <lineage>
        <taxon>Bacteria</taxon>
        <taxon>Bacillati</taxon>
        <taxon>Bacillota</taxon>
        <taxon>Clostridia</taxon>
        <taxon>Eubacteriales</taxon>
        <taxon>Clostridiaceae</taxon>
        <taxon>Clostridium</taxon>
    </lineage>
</organism>
<keyword evidence="3" id="KW-1185">Reference proteome</keyword>
<dbReference type="InterPro" id="IPR043727">
    <property type="entry name" value="Lmo0937-like"/>
</dbReference>
<gene>
    <name evidence="2" type="ORF">GOM49_14245</name>
</gene>
<keyword evidence="1" id="KW-0472">Membrane</keyword>
<keyword evidence="1" id="KW-0812">Transmembrane</keyword>
<feature type="transmembrane region" description="Helical" evidence="1">
    <location>
        <begin position="5"/>
        <end position="21"/>
    </location>
</feature>
<evidence type="ECO:0000313" key="2">
    <source>
        <dbReference type="EMBL" id="QGU96096.1"/>
    </source>
</evidence>
<dbReference type="Proteomes" id="UP000422764">
    <property type="component" value="Chromosome"/>
</dbReference>